<accession>A0A7H1MEN3</accession>
<dbReference type="KEGG" id="nmus:H7A79_2544"/>
<reference evidence="1" key="1">
    <citation type="submission" date="2024-06" db="EMBL/GenBank/DDBJ databases">
        <title>Complete Genome Sequence of mouse commensal type strain Neisseria musculi.</title>
        <authorList>
            <person name="Thapa E."/>
            <person name="Aluvathingal J."/>
            <person name="Nadendla S."/>
            <person name="Mehta A."/>
            <person name="Tettelin H."/>
            <person name="Weyand N.J."/>
        </authorList>
    </citation>
    <scope>NUCLEOTIDE SEQUENCE</scope>
    <source>
        <strain evidence="1">NW831</strain>
    </source>
</reference>
<name>A0A7H1MEN3_9NEIS</name>
<keyword evidence="2" id="KW-1185">Reference proteome</keyword>
<dbReference type="EMBL" id="CP060414">
    <property type="protein sequence ID" value="QNT60098.1"/>
    <property type="molecule type" value="Genomic_DNA"/>
</dbReference>
<evidence type="ECO:0000313" key="2">
    <source>
        <dbReference type="Proteomes" id="UP000516412"/>
    </source>
</evidence>
<proteinExistence type="predicted"/>
<sequence>MGNPRKCRLGGIRLNLADKAAASGSFGYICTDAHAHCNSRQPEANVLVQRNVCLREHRREKKIRLVFYLKLFRKH</sequence>
<gene>
    <name evidence="1" type="ORF">H7A79_2544</name>
</gene>
<evidence type="ECO:0000313" key="1">
    <source>
        <dbReference type="EMBL" id="QNT60098.1"/>
    </source>
</evidence>
<organism evidence="1 2">
    <name type="scientific">Neisseria musculi</name>
    <dbReference type="NCBI Taxonomy" id="1815583"/>
    <lineage>
        <taxon>Bacteria</taxon>
        <taxon>Pseudomonadati</taxon>
        <taxon>Pseudomonadota</taxon>
        <taxon>Betaproteobacteria</taxon>
        <taxon>Neisseriales</taxon>
        <taxon>Neisseriaceae</taxon>
        <taxon>Neisseria</taxon>
    </lineage>
</organism>
<protein>
    <submittedName>
        <fullName evidence="1">Uncharacterized protein</fullName>
    </submittedName>
</protein>
<dbReference type="AlphaFoldDB" id="A0A7H1MEN3"/>
<dbReference type="Proteomes" id="UP000516412">
    <property type="component" value="Chromosome"/>
</dbReference>